<dbReference type="Gene3D" id="1.10.357.50">
    <property type="match status" value="1"/>
</dbReference>
<dbReference type="InterPro" id="IPR042532">
    <property type="entry name" value="EXOC3/Sec6_C"/>
</dbReference>
<dbReference type="GO" id="GO:0000149">
    <property type="term" value="F:SNARE binding"/>
    <property type="evidence" value="ECO:0007669"/>
    <property type="project" value="TreeGrafter"/>
</dbReference>
<dbReference type="FunFam" id="1.10.357.50:FF:000006">
    <property type="entry name" value="Exocyst complex component sec6"/>
    <property type="match status" value="1"/>
</dbReference>
<dbReference type="Pfam" id="PF06046">
    <property type="entry name" value="Sec6"/>
    <property type="match status" value="1"/>
</dbReference>
<evidence type="ECO:0000256" key="1">
    <source>
        <dbReference type="ARBA" id="ARBA00009447"/>
    </source>
</evidence>
<dbReference type="STRING" id="764103.G7DW16"/>
<dbReference type="PANTHER" id="PTHR21292">
    <property type="entry name" value="EXOCYST COMPLEX COMPONENT SEC6-RELATED"/>
    <property type="match status" value="1"/>
</dbReference>
<reference evidence="4 5" key="2">
    <citation type="journal article" date="2012" name="Open Biol.">
        <title>Characteristics of nucleosomes and linker DNA regions on the genome of the basidiomycete Mixia osmundae revealed by mono- and dinucleosome mapping.</title>
        <authorList>
            <person name="Nishida H."/>
            <person name="Kondo S."/>
            <person name="Matsumoto T."/>
            <person name="Suzuki Y."/>
            <person name="Yoshikawa H."/>
            <person name="Taylor T.D."/>
            <person name="Sugiyama J."/>
        </authorList>
    </citation>
    <scope>NUCLEOTIDE SEQUENCE [LARGE SCALE GENOMIC DNA]</scope>
    <source>
        <strain evidence="5">CBS 9802 / IAM 14324 / JCM 22182 / KY 12970</strain>
    </source>
</reference>
<dbReference type="OrthoDB" id="190098at2759"/>
<dbReference type="GO" id="GO:0051601">
    <property type="term" value="P:exocyst localization"/>
    <property type="evidence" value="ECO:0007669"/>
    <property type="project" value="TreeGrafter"/>
</dbReference>
<evidence type="ECO:0000313" key="4">
    <source>
        <dbReference type="EMBL" id="GAA94822.1"/>
    </source>
</evidence>
<dbReference type="GO" id="GO:0000145">
    <property type="term" value="C:exocyst"/>
    <property type="evidence" value="ECO:0007669"/>
    <property type="project" value="InterPro"/>
</dbReference>
<dbReference type="PANTHER" id="PTHR21292:SF1">
    <property type="entry name" value="EXOCYST COMPLEX COMPONENT 3"/>
    <property type="match status" value="1"/>
</dbReference>
<keyword evidence="2" id="KW-0813">Transport</keyword>
<gene>
    <name evidence="4" type="primary">Mo01476</name>
    <name evidence="4" type="ORF">E5Q_01476</name>
</gene>
<dbReference type="Proteomes" id="UP000009131">
    <property type="component" value="Unassembled WGS sequence"/>
</dbReference>
<reference evidence="4 5" key="1">
    <citation type="journal article" date="2011" name="J. Gen. Appl. Microbiol.">
        <title>Draft genome sequencing of the enigmatic basidiomycete Mixia osmundae.</title>
        <authorList>
            <person name="Nishida H."/>
            <person name="Nagatsuka Y."/>
            <person name="Sugiyama J."/>
        </authorList>
    </citation>
    <scope>NUCLEOTIDE SEQUENCE [LARGE SCALE GENOMIC DNA]</scope>
    <source>
        <strain evidence="5">CBS 9802 / IAM 14324 / JCM 22182 / KY 12970</strain>
    </source>
</reference>
<keyword evidence="5" id="KW-1185">Reference proteome</keyword>
<dbReference type="InParanoid" id="G7DW16"/>
<dbReference type="GO" id="GO:0006887">
    <property type="term" value="P:exocytosis"/>
    <property type="evidence" value="ECO:0007669"/>
    <property type="project" value="UniProtKB-KW"/>
</dbReference>
<dbReference type="EMBL" id="BABT02000047">
    <property type="protein sequence ID" value="GAA94822.1"/>
    <property type="molecule type" value="Genomic_DNA"/>
</dbReference>
<name>G7DW16_MIXOS</name>
<organism evidence="4 5">
    <name type="scientific">Mixia osmundae (strain CBS 9802 / IAM 14324 / JCM 22182 / KY 12970)</name>
    <dbReference type="NCBI Taxonomy" id="764103"/>
    <lineage>
        <taxon>Eukaryota</taxon>
        <taxon>Fungi</taxon>
        <taxon>Dikarya</taxon>
        <taxon>Basidiomycota</taxon>
        <taxon>Pucciniomycotina</taxon>
        <taxon>Mixiomycetes</taxon>
        <taxon>Mixiales</taxon>
        <taxon>Mixiaceae</taxon>
        <taxon>Mixia</taxon>
    </lineage>
</organism>
<sequence length="742" mass="83886">MTSALAPSAATAVAEFLKSPDDLVKTAAFRVKLEKEKASIEAKLKSGAKEQLDATRDGLAKLRDSRTSVGQIREEMVSIERVSTDPTAVVQGFPLIQEISQVHRNLTRTIETVNKLRGMYDKIDQIEAMLARERSDPLGPSPNLLPIHHHLSELEAFRNETVLQASRSSPETTKTLNRYFERLGMVIEAFESHYLHLAGSLVELAKADNSGVAVKLVKIAQVEGLRDEKAIAVRLVKKNNAELAARFNSIQADSRVIKHYRAKVMTAIKDSAKGVVQRQQSKSVAATGDPLGFLDSLDFFMQDLLVVEDRLVEAFPPDWKIYTVFVKAYHTALYEFLKGFVKSDPDAGALLRVAQFAKTYEKTLTKELSIPPELLQPKLLDGSEQTLVDDYLKLIVKKMEEWAANLFKTESAEYIKREAPPEEAADGQYSMQGAVIMFQMINQQVDLAADSGQGSVLSRVVDESNRVLRENQAQWIRLVDSEYRKQIDKPDEAGDGLVEYTIALANDQIKSADFTEALLLRIEPLVSEKYKLNIVDKLNEAMDGYLDVSKRCVQLLIDIIFSDLRPAVKTLFGSSWYSDDPMTQIIETVKDYLQDYRQHLNPNLFDLFIEDVLDTFVITYLTSLKKASKLKMPKAADRVREDIRSAYNYFATIKSTKELAPYFDVLDAVLKLITASKMMFFLDYFPFAKQFGPQFAFVEAVLRAREDLDRKQVNEMMESIRKKAADEQIEDPLNSVFRRLPK</sequence>
<comment type="similarity">
    <text evidence="1">Belongs to the SEC6 family.</text>
</comment>
<dbReference type="InterPro" id="IPR010326">
    <property type="entry name" value="EXOC3/Sec6"/>
</dbReference>
<dbReference type="Gene3D" id="1.10.357.70">
    <property type="entry name" value="Exocyst complex component Sec6, C-terminal domain"/>
    <property type="match status" value="1"/>
</dbReference>
<protein>
    <submittedName>
        <fullName evidence="4">Uncharacterized protein</fullName>
    </submittedName>
</protein>
<accession>G7DW16</accession>
<dbReference type="HOGENOM" id="CLU_011776_2_0_1"/>
<comment type="caution">
    <text evidence="4">The sequence shown here is derived from an EMBL/GenBank/DDBJ whole genome shotgun (WGS) entry which is preliminary data.</text>
</comment>
<dbReference type="FunCoup" id="G7DW16">
    <property type="interactions" value="97"/>
</dbReference>
<dbReference type="AlphaFoldDB" id="G7DW16"/>
<dbReference type="eggNOG" id="KOG2286">
    <property type="taxonomic scope" value="Eukaryota"/>
</dbReference>
<proteinExistence type="inferred from homology"/>
<keyword evidence="3" id="KW-0268">Exocytosis</keyword>
<evidence type="ECO:0000256" key="2">
    <source>
        <dbReference type="ARBA" id="ARBA00022448"/>
    </source>
</evidence>
<evidence type="ECO:0000313" key="5">
    <source>
        <dbReference type="Proteomes" id="UP000009131"/>
    </source>
</evidence>
<evidence type="ECO:0000256" key="3">
    <source>
        <dbReference type="ARBA" id="ARBA00022483"/>
    </source>
</evidence>